<evidence type="ECO:0000313" key="1">
    <source>
        <dbReference type="EMBL" id="OCA92810.1"/>
    </source>
</evidence>
<name>A0A1B9B9P7_9BACI</name>
<sequence length="165" mass="19062">MFDPTAFDNIKFMIQAEVYDRDLAGLFHVHSRKDLVDLATLSRESVITFSLKDSADLRVSLVVKADLEKLAGELLPSSNALPGVSLHILYFGTERSLMAERMDLLEWMWGTERRYERKKIDSDQTGTTYEWHVYFERIITEEMMDELGDLISFIGESLRTVTETE</sequence>
<gene>
    <name evidence="1" type="ORF">A8F95_03745</name>
</gene>
<dbReference type="EMBL" id="MAYT01000001">
    <property type="protein sequence ID" value="OCA92810.1"/>
    <property type="molecule type" value="Genomic_DNA"/>
</dbReference>
<accession>A0A1B9B9P7</accession>
<reference evidence="2" key="1">
    <citation type="submission" date="2016-05" db="EMBL/GenBank/DDBJ databases">
        <authorList>
            <person name="Liu B."/>
            <person name="Wang J."/>
            <person name="Zhu Y."/>
            <person name="Liu G."/>
            <person name="Chen Q."/>
            <person name="Chen Z."/>
            <person name="Lan J."/>
            <person name="Che J."/>
            <person name="Ge C."/>
            <person name="Shi H."/>
            <person name="Pan Z."/>
            <person name="Liu X."/>
        </authorList>
    </citation>
    <scope>NUCLEOTIDE SEQUENCE [LARGE SCALE GENOMIC DNA]</scope>
    <source>
        <strain evidence="2">FJAT-27215</strain>
    </source>
</reference>
<comment type="caution">
    <text evidence="1">The sequence shown here is derived from an EMBL/GenBank/DDBJ whole genome shotgun (WGS) entry which is preliminary data.</text>
</comment>
<keyword evidence="2" id="KW-1185">Reference proteome</keyword>
<evidence type="ECO:0000313" key="2">
    <source>
        <dbReference type="Proteomes" id="UP000092578"/>
    </source>
</evidence>
<dbReference type="Proteomes" id="UP000092578">
    <property type="component" value="Unassembled WGS sequence"/>
</dbReference>
<proteinExistence type="predicted"/>
<organism evidence="1 2">
    <name type="scientific">Pseudobacillus wudalianchiensis</name>
    <dbReference type="NCBI Taxonomy" id="1743143"/>
    <lineage>
        <taxon>Bacteria</taxon>
        <taxon>Bacillati</taxon>
        <taxon>Bacillota</taxon>
        <taxon>Bacilli</taxon>
        <taxon>Bacillales</taxon>
        <taxon>Bacillaceae</taxon>
        <taxon>Pseudobacillus</taxon>
    </lineage>
</organism>
<dbReference type="AlphaFoldDB" id="A0A1B9B9P7"/>
<evidence type="ECO:0008006" key="3">
    <source>
        <dbReference type="Google" id="ProtNLM"/>
    </source>
</evidence>
<protein>
    <recommendedName>
        <fullName evidence="3">Group-specific protein</fullName>
    </recommendedName>
</protein>